<evidence type="ECO:0000256" key="3">
    <source>
        <dbReference type="SAM" id="SignalP"/>
    </source>
</evidence>
<dbReference type="InterPro" id="IPR003245">
    <property type="entry name" value="Phytocyanin_dom"/>
</dbReference>
<dbReference type="EMBL" id="PDCK01000045">
    <property type="protein sequence ID" value="PRQ17492.1"/>
    <property type="molecule type" value="Genomic_DNA"/>
</dbReference>
<organism evidence="5 6">
    <name type="scientific">Rosa chinensis</name>
    <name type="common">China rose</name>
    <dbReference type="NCBI Taxonomy" id="74649"/>
    <lineage>
        <taxon>Eukaryota</taxon>
        <taxon>Viridiplantae</taxon>
        <taxon>Streptophyta</taxon>
        <taxon>Embryophyta</taxon>
        <taxon>Tracheophyta</taxon>
        <taxon>Spermatophyta</taxon>
        <taxon>Magnoliopsida</taxon>
        <taxon>eudicotyledons</taxon>
        <taxon>Gunneridae</taxon>
        <taxon>Pentapetalae</taxon>
        <taxon>rosids</taxon>
        <taxon>fabids</taxon>
        <taxon>Rosales</taxon>
        <taxon>Rosaceae</taxon>
        <taxon>Rosoideae</taxon>
        <taxon>Rosoideae incertae sedis</taxon>
        <taxon>Rosa</taxon>
    </lineage>
</organism>
<protein>
    <submittedName>
        <fullName evidence="5">Putative cupredoxin</fullName>
    </submittedName>
</protein>
<feature type="signal peptide" evidence="3">
    <location>
        <begin position="1"/>
        <end position="25"/>
    </location>
</feature>
<dbReference type="OrthoDB" id="1916408at2759"/>
<comment type="caution">
    <text evidence="5">The sequence shown here is derived from an EMBL/GenBank/DDBJ whole genome shotgun (WGS) entry which is preliminary data.</text>
</comment>
<proteinExistence type="predicted"/>
<evidence type="ECO:0000313" key="5">
    <source>
        <dbReference type="EMBL" id="PRQ17492.1"/>
    </source>
</evidence>
<dbReference type="Proteomes" id="UP000238479">
    <property type="component" value="Chromosome 7"/>
</dbReference>
<accession>A0A2P6P6H1</accession>
<dbReference type="PANTHER" id="PTHR33021">
    <property type="entry name" value="BLUE COPPER PROTEIN"/>
    <property type="match status" value="1"/>
</dbReference>
<dbReference type="InterPro" id="IPR008972">
    <property type="entry name" value="Cupredoxin"/>
</dbReference>
<keyword evidence="2" id="KW-0325">Glycoprotein</keyword>
<keyword evidence="1" id="KW-1015">Disulfide bond</keyword>
<keyword evidence="3" id="KW-0732">Signal</keyword>
<feature type="chain" id="PRO_5015105452" evidence="3">
    <location>
        <begin position="26"/>
        <end position="197"/>
    </location>
</feature>
<feature type="domain" description="Phytocyanin" evidence="4">
    <location>
        <begin position="29"/>
        <end position="132"/>
    </location>
</feature>
<dbReference type="Pfam" id="PF02298">
    <property type="entry name" value="Cu_bind_like"/>
    <property type="match status" value="1"/>
</dbReference>
<keyword evidence="6" id="KW-1185">Reference proteome</keyword>
<dbReference type="Gramene" id="PRQ17492">
    <property type="protein sequence ID" value="PRQ17492"/>
    <property type="gene ID" value="RchiOBHm_Chr7g0195571"/>
</dbReference>
<dbReference type="GO" id="GO:0005886">
    <property type="term" value="C:plasma membrane"/>
    <property type="evidence" value="ECO:0007669"/>
    <property type="project" value="TreeGrafter"/>
</dbReference>
<dbReference type="GO" id="GO:0009055">
    <property type="term" value="F:electron transfer activity"/>
    <property type="evidence" value="ECO:0007669"/>
    <property type="project" value="InterPro"/>
</dbReference>
<dbReference type="Gene3D" id="2.60.40.420">
    <property type="entry name" value="Cupredoxins - blue copper proteins"/>
    <property type="match status" value="1"/>
</dbReference>
<dbReference type="OMA" id="FFANWAK"/>
<dbReference type="FunFam" id="2.60.40.420:FF:000034">
    <property type="entry name" value="Cupredoxin superfamily protein"/>
    <property type="match status" value="1"/>
</dbReference>
<dbReference type="STRING" id="74649.A0A2P6P6H1"/>
<evidence type="ECO:0000259" key="4">
    <source>
        <dbReference type="PROSITE" id="PS51485"/>
    </source>
</evidence>
<gene>
    <name evidence="5" type="ORF">RchiOBHm_Chr7g0195571</name>
</gene>
<sequence>MAMALLRMLLLAAIVCCFLMGSATANYPMAHIVGGSFGWSVPENNKTFYADWSAPRTFGVGDKLVFPFRTGTGNVVTVDKADYEDCTQKTTIAFYYLGPTTIVLSKPGDYYFYSGTGKHCEAGQKLHVKVEEGKQGSSGSQFSFNIKLGAAAPKALSPAPSNADAAAAPAPKASAAATIQNVGIASGLFTILFSLFI</sequence>
<reference evidence="5 6" key="1">
    <citation type="journal article" date="2018" name="Nat. Genet.">
        <title>The Rosa genome provides new insights in the design of modern roses.</title>
        <authorList>
            <person name="Bendahmane M."/>
        </authorList>
    </citation>
    <scope>NUCLEOTIDE SEQUENCE [LARGE SCALE GENOMIC DNA]</scope>
    <source>
        <strain evidence="6">cv. Old Blush</strain>
    </source>
</reference>
<dbReference type="InterPro" id="IPR039391">
    <property type="entry name" value="Phytocyanin-like"/>
</dbReference>
<dbReference type="AlphaFoldDB" id="A0A2P6P6H1"/>
<dbReference type="PANTHER" id="PTHR33021:SF264">
    <property type="entry name" value="OS05G0570900 PROTEIN"/>
    <property type="match status" value="1"/>
</dbReference>
<dbReference type="PROSITE" id="PS51485">
    <property type="entry name" value="PHYTOCYANIN"/>
    <property type="match status" value="1"/>
</dbReference>
<evidence type="ECO:0000256" key="2">
    <source>
        <dbReference type="ARBA" id="ARBA00023180"/>
    </source>
</evidence>
<name>A0A2P6P6H1_ROSCH</name>
<dbReference type="SUPFAM" id="SSF49503">
    <property type="entry name" value="Cupredoxins"/>
    <property type="match status" value="1"/>
</dbReference>
<evidence type="ECO:0000256" key="1">
    <source>
        <dbReference type="ARBA" id="ARBA00023157"/>
    </source>
</evidence>
<evidence type="ECO:0000313" key="6">
    <source>
        <dbReference type="Proteomes" id="UP000238479"/>
    </source>
</evidence>